<dbReference type="GeneID" id="27317552"/>
<evidence type="ECO:0000259" key="7">
    <source>
        <dbReference type="Pfam" id="PF20684"/>
    </source>
</evidence>
<dbReference type="InterPro" id="IPR052337">
    <property type="entry name" value="SAT4-like"/>
</dbReference>
<dbReference type="PANTHER" id="PTHR33048:SF96">
    <property type="entry name" value="INTEGRAL MEMBRANE PROTEIN"/>
    <property type="match status" value="1"/>
</dbReference>
<protein>
    <recommendedName>
        <fullName evidence="7">Rhodopsin domain-containing protein</fullName>
    </recommendedName>
</protein>
<evidence type="ECO:0000256" key="5">
    <source>
        <dbReference type="ARBA" id="ARBA00038359"/>
    </source>
</evidence>
<proteinExistence type="inferred from homology"/>
<evidence type="ECO:0000313" key="8">
    <source>
        <dbReference type="EMBL" id="KIV98632.1"/>
    </source>
</evidence>
<dbReference type="STRING" id="253628.A0A0D1ZVY8"/>
<dbReference type="VEuPathDB" id="FungiDB:PV09_09579"/>
<dbReference type="GO" id="GO:0016020">
    <property type="term" value="C:membrane"/>
    <property type="evidence" value="ECO:0007669"/>
    <property type="project" value="UniProtKB-SubCell"/>
</dbReference>
<dbReference type="AlphaFoldDB" id="A0A0D1ZVY8"/>
<dbReference type="RefSeq" id="XP_016208502.1">
    <property type="nucleotide sequence ID" value="XM_016363662.1"/>
</dbReference>
<feature type="transmembrane region" description="Helical" evidence="6">
    <location>
        <begin position="246"/>
        <end position="265"/>
    </location>
</feature>
<feature type="transmembrane region" description="Helical" evidence="6">
    <location>
        <begin position="123"/>
        <end position="143"/>
    </location>
</feature>
<evidence type="ECO:0000256" key="6">
    <source>
        <dbReference type="SAM" id="Phobius"/>
    </source>
</evidence>
<keyword evidence="3 6" id="KW-1133">Transmembrane helix</keyword>
<dbReference type="OrthoDB" id="3923077at2759"/>
<dbReference type="Pfam" id="PF20684">
    <property type="entry name" value="Fung_rhodopsin"/>
    <property type="match status" value="1"/>
</dbReference>
<dbReference type="InParanoid" id="A0A0D1ZVY8"/>
<dbReference type="Proteomes" id="UP000053259">
    <property type="component" value="Unassembled WGS sequence"/>
</dbReference>
<keyword evidence="9" id="KW-1185">Reference proteome</keyword>
<organism evidence="8 9">
    <name type="scientific">Verruconis gallopava</name>
    <dbReference type="NCBI Taxonomy" id="253628"/>
    <lineage>
        <taxon>Eukaryota</taxon>
        <taxon>Fungi</taxon>
        <taxon>Dikarya</taxon>
        <taxon>Ascomycota</taxon>
        <taxon>Pezizomycotina</taxon>
        <taxon>Dothideomycetes</taxon>
        <taxon>Pleosporomycetidae</taxon>
        <taxon>Venturiales</taxon>
        <taxon>Sympoventuriaceae</taxon>
        <taxon>Verruconis</taxon>
    </lineage>
</organism>
<evidence type="ECO:0000256" key="3">
    <source>
        <dbReference type="ARBA" id="ARBA00022989"/>
    </source>
</evidence>
<feature type="domain" description="Rhodopsin" evidence="7">
    <location>
        <begin position="28"/>
        <end position="270"/>
    </location>
</feature>
<feature type="transmembrane region" description="Helical" evidence="6">
    <location>
        <begin position="88"/>
        <end position="111"/>
    </location>
</feature>
<accession>A0A0D1ZVY8</accession>
<comment type="subcellular location">
    <subcellularLocation>
        <location evidence="1">Membrane</location>
        <topology evidence="1">Multi-pass membrane protein</topology>
    </subcellularLocation>
</comment>
<comment type="similarity">
    <text evidence="5">Belongs to the SAT4 family.</text>
</comment>
<feature type="transmembrane region" description="Helical" evidence="6">
    <location>
        <begin position="13"/>
        <end position="32"/>
    </location>
</feature>
<evidence type="ECO:0000256" key="2">
    <source>
        <dbReference type="ARBA" id="ARBA00022692"/>
    </source>
</evidence>
<reference evidence="8 9" key="1">
    <citation type="submission" date="2015-01" db="EMBL/GenBank/DDBJ databases">
        <title>The Genome Sequence of Ochroconis gallopava CBS43764.</title>
        <authorList>
            <consortium name="The Broad Institute Genomics Platform"/>
            <person name="Cuomo C."/>
            <person name="de Hoog S."/>
            <person name="Gorbushina A."/>
            <person name="Stielow B."/>
            <person name="Teixiera M."/>
            <person name="Abouelleil A."/>
            <person name="Chapman S.B."/>
            <person name="Priest M."/>
            <person name="Young S.K."/>
            <person name="Wortman J."/>
            <person name="Nusbaum C."/>
            <person name="Birren B."/>
        </authorList>
    </citation>
    <scope>NUCLEOTIDE SEQUENCE [LARGE SCALE GENOMIC DNA]</scope>
    <source>
        <strain evidence="8 9">CBS 43764</strain>
    </source>
</reference>
<keyword evidence="2 6" id="KW-0812">Transmembrane</keyword>
<evidence type="ECO:0000256" key="4">
    <source>
        <dbReference type="ARBA" id="ARBA00023136"/>
    </source>
</evidence>
<dbReference type="InterPro" id="IPR049326">
    <property type="entry name" value="Rhodopsin_dom_fungi"/>
</dbReference>
<gene>
    <name evidence="8" type="ORF">PV09_09579</name>
</gene>
<dbReference type="HOGENOM" id="CLU_028200_3_4_1"/>
<name>A0A0D1ZVY8_9PEZI</name>
<dbReference type="EMBL" id="KN847613">
    <property type="protein sequence ID" value="KIV98632.1"/>
    <property type="molecule type" value="Genomic_DNA"/>
</dbReference>
<evidence type="ECO:0000256" key="1">
    <source>
        <dbReference type="ARBA" id="ARBA00004141"/>
    </source>
</evidence>
<feature type="transmembrane region" description="Helical" evidence="6">
    <location>
        <begin position="206"/>
        <end position="226"/>
    </location>
</feature>
<feature type="transmembrane region" description="Helical" evidence="6">
    <location>
        <begin position="44"/>
        <end position="68"/>
    </location>
</feature>
<keyword evidence="4 6" id="KW-0472">Membrane</keyword>
<dbReference type="PANTHER" id="PTHR33048">
    <property type="entry name" value="PTH11-LIKE INTEGRAL MEMBRANE PROTEIN (AFU_ORTHOLOGUE AFUA_5G11245)"/>
    <property type="match status" value="1"/>
</dbReference>
<sequence length="425" mass="47918">MDLYDNRSASVKAVAYLFIALAWFTFPLRIWVRGKMLKSLGIDDILTTITLAIFTVFIAWVLYAAEYGTGRHNASLMPEELVKALKGWWYAETFYILSCFFLKIAFGSFLLRVAKEKLHRGVIWVLIATNIVFYVFYFFQSIFQCYPIDQYWNRVSPISKGSCHNPNFTADSTYAQSALSIVTDFTYATLPIFIVRKLHMTRYKRISLSFVLGLGAIASIAVIIRIPYVVTLATSEDFLWQTTDVVIWSCVEPGLGITILNLAVIRPLLRMVSSQFEDITSSAKSRKQGYTSGVSNYRKASTYGTSTTITNNDNPRCSDVKCTCSCHDPCFYGKDVQQADIEHDLALTPVSPKAAHMKTDDAGIRRTTEIFSSSEPRTDDKYLQDSPNTKYGIAEGEGDKTCLVKPMIGRESYQGIHESVLRRAI</sequence>
<evidence type="ECO:0000313" key="9">
    <source>
        <dbReference type="Proteomes" id="UP000053259"/>
    </source>
</evidence>
<feature type="transmembrane region" description="Helical" evidence="6">
    <location>
        <begin position="174"/>
        <end position="194"/>
    </location>
</feature>